<dbReference type="EMBL" id="PDJK01000002">
    <property type="protein sequence ID" value="PFG47661.1"/>
    <property type="molecule type" value="Genomic_DNA"/>
</dbReference>
<proteinExistence type="predicted"/>
<evidence type="ECO:0000313" key="3">
    <source>
        <dbReference type="Proteomes" id="UP000243542"/>
    </source>
</evidence>
<gene>
    <name evidence="2" type="ORF">ATK36_2708</name>
</gene>
<accession>A0A2A9FA65</accession>
<dbReference type="RefSeq" id="WP_170069717.1">
    <property type="nucleotide sequence ID" value="NZ_JBIAKZ010000014.1"/>
</dbReference>
<name>A0A2A9FA65_9PSEU</name>
<dbReference type="Pfam" id="PF07179">
    <property type="entry name" value="SseB"/>
    <property type="match status" value="1"/>
</dbReference>
<feature type="domain" description="SseB protein N-terminal" evidence="1">
    <location>
        <begin position="17"/>
        <end position="108"/>
    </location>
</feature>
<dbReference type="AlphaFoldDB" id="A0A2A9FA65"/>
<protein>
    <submittedName>
        <fullName evidence="2">Type III secretion system (T3SS) SseB-like protein</fullName>
    </submittedName>
</protein>
<reference evidence="2 3" key="1">
    <citation type="submission" date="2017-10" db="EMBL/GenBank/DDBJ databases">
        <title>Sequencing the genomes of 1000 actinobacteria strains.</title>
        <authorList>
            <person name="Klenk H.-P."/>
        </authorList>
    </citation>
    <scope>NUCLEOTIDE SEQUENCE [LARGE SCALE GENOMIC DNA]</scope>
    <source>
        <strain evidence="2 3">DSM 46092</strain>
    </source>
</reference>
<organism evidence="2 3">
    <name type="scientific">Amycolatopsis sulphurea</name>
    <dbReference type="NCBI Taxonomy" id="76022"/>
    <lineage>
        <taxon>Bacteria</taxon>
        <taxon>Bacillati</taxon>
        <taxon>Actinomycetota</taxon>
        <taxon>Actinomycetes</taxon>
        <taxon>Pseudonocardiales</taxon>
        <taxon>Pseudonocardiaceae</taxon>
        <taxon>Amycolatopsis</taxon>
    </lineage>
</organism>
<dbReference type="Proteomes" id="UP000243542">
    <property type="component" value="Unassembled WGS sequence"/>
</dbReference>
<sequence>MTGLTAWVGHVRAGRGGAGEMVAEFRETVVHVPTDRHGEPLASTADGIEWVYAFTSQEELRRWAAARGEDSVQYLTTRGHRLLDVPAARPTGVALDVAGEAPMLLPPAQGIVSPARVVVS</sequence>
<evidence type="ECO:0000313" key="2">
    <source>
        <dbReference type="EMBL" id="PFG47661.1"/>
    </source>
</evidence>
<comment type="caution">
    <text evidence="2">The sequence shown here is derived from an EMBL/GenBank/DDBJ whole genome shotgun (WGS) entry which is preliminary data.</text>
</comment>
<keyword evidence="3" id="KW-1185">Reference proteome</keyword>
<evidence type="ECO:0000259" key="1">
    <source>
        <dbReference type="Pfam" id="PF07179"/>
    </source>
</evidence>
<dbReference type="InterPro" id="IPR009839">
    <property type="entry name" value="SseB_N"/>
</dbReference>